<dbReference type="Proteomes" id="UP000246171">
    <property type="component" value="Unassembled WGS sequence"/>
</dbReference>
<dbReference type="EMBL" id="MSFU01000017">
    <property type="protein sequence ID" value="PWY70112.1"/>
    <property type="molecule type" value="Genomic_DNA"/>
</dbReference>
<dbReference type="RefSeq" id="XP_025386806.1">
    <property type="nucleotide sequence ID" value="XM_025531573.1"/>
</dbReference>
<proteinExistence type="predicted"/>
<keyword evidence="2" id="KW-1185">Reference proteome</keyword>
<evidence type="ECO:0000313" key="2">
    <source>
        <dbReference type="Proteomes" id="UP000246171"/>
    </source>
</evidence>
<sequence length="129" mass="14696">MWRLDGHEVLRSCLDYLVSGMIEALGNADQPGPSVRPVELKAAPQLHLRLSFPDQFRSGVSYPEVGMFRRPAQMEFAIDVLTGRLTMVEGWRLEFAGTSLIEPQLQDSSKSRYRKSWETNDFIDRPLPS</sequence>
<dbReference type="GeneID" id="37053535"/>
<accession>A0A317VB00</accession>
<organism evidence="1 2">
    <name type="scientific">Aspergillus eucalypticola (strain CBS 122712 / IBT 29274)</name>
    <dbReference type="NCBI Taxonomy" id="1448314"/>
    <lineage>
        <taxon>Eukaryota</taxon>
        <taxon>Fungi</taxon>
        <taxon>Dikarya</taxon>
        <taxon>Ascomycota</taxon>
        <taxon>Pezizomycotina</taxon>
        <taxon>Eurotiomycetes</taxon>
        <taxon>Eurotiomycetidae</taxon>
        <taxon>Eurotiales</taxon>
        <taxon>Aspergillaceae</taxon>
        <taxon>Aspergillus</taxon>
        <taxon>Aspergillus subgen. Circumdati</taxon>
    </lineage>
</organism>
<dbReference type="AlphaFoldDB" id="A0A317VB00"/>
<dbReference type="OrthoDB" id="10403699at2759"/>
<reference evidence="1" key="1">
    <citation type="submission" date="2016-12" db="EMBL/GenBank/DDBJ databases">
        <title>The genomes of Aspergillus section Nigri reveals drivers in fungal speciation.</title>
        <authorList>
            <consortium name="DOE Joint Genome Institute"/>
            <person name="Vesth T.C."/>
            <person name="Nybo J."/>
            <person name="Theobald S."/>
            <person name="Brandl J."/>
            <person name="Frisvad J.C."/>
            <person name="Nielsen K.F."/>
            <person name="Lyhne E.K."/>
            <person name="Kogle M.E."/>
            <person name="Kuo A."/>
            <person name="Riley R."/>
            <person name="Clum A."/>
            <person name="Nolan M."/>
            <person name="Lipzen A."/>
            <person name="Salamov A."/>
            <person name="Henrissat B."/>
            <person name="Wiebenga A."/>
            <person name="De vries R.P."/>
            <person name="Grigoriev I.V."/>
            <person name="Mortensen U.H."/>
            <person name="Andersen M.R."/>
            <person name="Baker S.E."/>
        </authorList>
    </citation>
    <scope>NUCLEOTIDE SEQUENCE</scope>
    <source>
        <strain evidence="1">CBS 122712</strain>
    </source>
</reference>
<evidence type="ECO:0000313" key="1">
    <source>
        <dbReference type="EMBL" id="PWY70112.1"/>
    </source>
</evidence>
<dbReference type="VEuPathDB" id="FungiDB:BO83DRAFT_379716"/>
<name>A0A317VB00_ASPEC</name>
<protein>
    <submittedName>
        <fullName evidence="1">Uncharacterized protein</fullName>
    </submittedName>
</protein>
<gene>
    <name evidence="1" type="ORF">BO83DRAFT_379716</name>
</gene>
<comment type="caution">
    <text evidence="1">The sequence shown here is derived from an EMBL/GenBank/DDBJ whole genome shotgun (WGS) entry which is preliminary data.</text>
</comment>